<dbReference type="Gene3D" id="3.10.350.10">
    <property type="entry name" value="LysM domain"/>
    <property type="match status" value="3"/>
</dbReference>
<dbReference type="PANTHER" id="PTHR33734:SF22">
    <property type="entry name" value="MEMBRANE-BOUND LYTIC MUREIN TRANSGLYCOSYLASE D"/>
    <property type="match status" value="1"/>
</dbReference>
<dbReference type="InterPro" id="IPR018392">
    <property type="entry name" value="LysM"/>
</dbReference>
<evidence type="ECO:0000259" key="2">
    <source>
        <dbReference type="PROSITE" id="PS51782"/>
    </source>
</evidence>
<gene>
    <name evidence="3" type="ORF">DS745_02575</name>
</gene>
<proteinExistence type="predicted"/>
<dbReference type="OrthoDB" id="2933491at2"/>
<dbReference type="PROSITE" id="PS51782">
    <property type="entry name" value="LYSM"/>
    <property type="match status" value="3"/>
</dbReference>
<protein>
    <submittedName>
        <fullName evidence="3">LysM peptidoglycan-binding domain-containing protein</fullName>
    </submittedName>
</protein>
<dbReference type="AlphaFoldDB" id="A0A4Q0VYZ1"/>
<dbReference type="EMBL" id="QOUX01000001">
    <property type="protein sequence ID" value="RXJ04288.1"/>
    <property type="molecule type" value="Genomic_DNA"/>
</dbReference>
<organism evidence="3 4">
    <name type="scientific">Anaerobacillus alkaliphilus</name>
    <dbReference type="NCBI Taxonomy" id="1548597"/>
    <lineage>
        <taxon>Bacteria</taxon>
        <taxon>Bacillati</taxon>
        <taxon>Bacillota</taxon>
        <taxon>Bacilli</taxon>
        <taxon>Bacillales</taxon>
        <taxon>Bacillaceae</taxon>
        <taxon>Anaerobacillus</taxon>
    </lineage>
</organism>
<dbReference type="InterPro" id="IPR036779">
    <property type="entry name" value="LysM_dom_sf"/>
</dbReference>
<accession>A0A4Q0VYZ1</accession>
<dbReference type="SUPFAM" id="SSF54106">
    <property type="entry name" value="LysM domain"/>
    <property type="match status" value="3"/>
</dbReference>
<feature type="domain" description="LysM" evidence="2">
    <location>
        <begin position="32"/>
        <end position="77"/>
    </location>
</feature>
<evidence type="ECO:0000313" key="4">
    <source>
        <dbReference type="Proteomes" id="UP000290649"/>
    </source>
</evidence>
<keyword evidence="4" id="KW-1185">Reference proteome</keyword>
<comment type="caution">
    <text evidence="3">The sequence shown here is derived from an EMBL/GenBank/DDBJ whole genome shotgun (WGS) entry which is preliminary data.</text>
</comment>
<dbReference type="CDD" id="cd00118">
    <property type="entry name" value="LysM"/>
    <property type="match status" value="3"/>
</dbReference>
<dbReference type="RefSeq" id="WP_129076636.1">
    <property type="nucleotide sequence ID" value="NZ_QOUX01000001.1"/>
</dbReference>
<dbReference type="SMART" id="SM00257">
    <property type="entry name" value="LysM"/>
    <property type="match status" value="3"/>
</dbReference>
<feature type="chain" id="PRO_5020666746" evidence="1">
    <location>
        <begin position="23"/>
        <end position="193"/>
    </location>
</feature>
<feature type="signal peptide" evidence="1">
    <location>
        <begin position="1"/>
        <end position="22"/>
    </location>
</feature>
<reference evidence="3 4" key="1">
    <citation type="journal article" date="2019" name="Int. J. Syst. Evol. Microbiol.">
        <title>Anaerobacillus alkaliphilus sp. nov., a novel alkaliphilic and moderately halophilic bacterium.</title>
        <authorList>
            <person name="Borsodi A.K."/>
            <person name="Aszalos J.M."/>
            <person name="Bihari P."/>
            <person name="Nagy I."/>
            <person name="Schumann P."/>
            <person name="Sproer C."/>
            <person name="Kovacs A.L."/>
            <person name="Boka K."/>
            <person name="Dobosy P."/>
            <person name="Ovari M."/>
            <person name="Szili-Kovacs T."/>
            <person name="Toth E."/>
        </authorList>
    </citation>
    <scope>NUCLEOTIDE SEQUENCE [LARGE SCALE GENOMIC DNA]</scope>
    <source>
        <strain evidence="3 4">B16-10</strain>
    </source>
</reference>
<feature type="domain" description="LysM" evidence="2">
    <location>
        <begin position="145"/>
        <end position="190"/>
    </location>
</feature>
<dbReference type="Pfam" id="PF01476">
    <property type="entry name" value="LysM"/>
    <property type="match status" value="3"/>
</dbReference>
<name>A0A4Q0VYZ1_9BACI</name>
<evidence type="ECO:0000313" key="3">
    <source>
        <dbReference type="EMBL" id="RXJ04288.1"/>
    </source>
</evidence>
<dbReference type="Proteomes" id="UP000290649">
    <property type="component" value="Unassembled WGS sequence"/>
</dbReference>
<dbReference type="PANTHER" id="PTHR33734">
    <property type="entry name" value="LYSM DOMAIN-CONTAINING GPI-ANCHORED PROTEIN 2"/>
    <property type="match status" value="1"/>
</dbReference>
<feature type="domain" description="LysM" evidence="2">
    <location>
        <begin position="91"/>
        <end position="136"/>
    </location>
</feature>
<sequence>MKKQTSLLLTSVLALGMTFGVADLSPKASSVTTVKINKGDTLWGVSQQYEGVSVSDLLTTNPHLDPYALPIGQELTIVHPNNHFGQEQELVTYAVQPGDTLYSIAERYEGVTVQGLLHLNEGIDPYHLPVGMVLFLAIPDEPTMVFHTIQPGNTFWQIASVYDGVTVEDLRAANPHVNENELTIGSQIIIPLD</sequence>
<keyword evidence="1" id="KW-0732">Signal</keyword>
<evidence type="ECO:0000256" key="1">
    <source>
        <dbReference type="SAM" id="SignalP"/>
    </source>
</evidence>